<feature type="transmembrane region" description="Helical" evidence="8">
    <location>
        <begin position="112"/>
        <end position="129"/>
    </location>
</feature>
<keyword evidence="4 7" id="KW-0812">Transmembrane</keyword>
<dbReference type="InterPro" id="IPR000298">
    <property type="entry name" value="Cyt_c_oxidase-like_su3"/>
</dbReference>
<evidence type="ECO:0000256" key="5">
    <source>
        <dbReference type="ARBA" id="ARBA00022989"/>
    </source>
</evidence>
<evidence type="ECO:0000313" key="11">
    <source>
        <dbReference type="Proteomes" id="UP000479293"/>
    </source>
</evidence>
<evidence type="ECO:0000256" key="6">
    <source>
        <dbReference type="ARBA" id="ARBA00023136"/>
    </source>
</evidence>
<dbReference type="Pfam" id="PF00510">
    <property type="entry name" value="COX3"/>
    <property type="match status" value="1"/>
</dbReference>
<feature type="transmembrane region" description="Helical" evidence="8">
    <location>
        <begin position="161"/>
        <end position="184"/>
    </location>
</feature>
<dbReference type="Gene3D" id="1.20.120.80">
    <property type="entry name" value="Cytochrome c oxidase, subunit III, four-helix bundle"/>
    <property type="match status" value="1"/>
</dbReference>
<dbReference type="RefSeq" id="WP_152764002.1">
    <property type="nucleotide sequence ID" value="NZ_WHLY01000002.1"/>
</dbReference>
<dbReference type="GO" id="GO:0019646">
    <property type="term" value="P:aerobic electron transport chain"/>
    <property type="evidence" value="ECO:0007669"/>
    <property type="project" value="InterPro"/>
</dbReference>
<dbReference type="PANTHER" id="PTHR11403">
    <property type="entry name" value="CYTOCHROME C OXIDASE SUBUNIT III"/>
    <property type="match status" value="1"/>
</dbReference>
<keyword evidence="3" id="KW-1003">Cell membrane</keyword>
<feature type="transmembrane region" description="Helical" evidence="8">
    <location>
        <begin position="41"/>
        <end position="64"/>
    </location>
</feature>
<comment type="similarity">
    <text evidence="2 7">Belongs to the cytochrome c oxidase subunit 3 family.</text>
</comment>
<feature type="transmembrane region" description="Helical" evidence="8">
    <location>
        <begin position="196"/>
        <end position="214"/>
    </location>
</feature>
<comment type="subcellular location">
    <subcellularLocation>
        <location evidence="1 7">Cell membrane</location>
        <topology evidence="1 7">Multi-pass membrane protein</topology>
    </subcellularLocation>
</comment>
<dbReference type="EMBL" id="WHLY01000002">
    <property type="protein sequence ID" value="MPR36258.1"/>
    <property type="molecule type" value="Genomic_DNA"/>
</dbReference>
<dbReference type="GO" id="GO:0005886">
    <property type="term" value="C:plasma membrane"/>
    <property type="evidence" value="ECO:0007669"/>
    <property type="project" value="UniProtKB-SubCell"/>
</dbReference>
<evidence type="ECO:0000256" key="1">
    <source>
        <dbReference type="ARBA" id="ARBA00004651"/>
    </source>
</evidence>
<dbReference type="SUPFAM" id="SSF81452">
    <property type="entry name" value="Cytochrome c oxidase subunit III-like"/>
    <property type="match status" value="1"/>
</dbReference>
<evidence type="ECO:0000313" key="10">
    <source>
        <dbReference type="EMBL" id="MPR36258.1"/>
    </source>
</evidence>
<dbReference type="InterPro" id="IPR013833">
    <property type="entry name" value="Cyt_c_oxidase_su3_a-hlx"/>
</dbReference>
<evidence type="ECO:0000256" key="3">
    <source>
        <dbReference type="ARBA" id="ARBA00022475"/>
    </source>
</evidence>
<name>A0A7C9BFC2_9BACT</name>
<dbReference type="InterPro" id="IPR035973">
    <property type="entry name" value="Cyt_c_oxidase_su3-like_sf"/>
</dbReference>
<evidence type="ECO:0000256" key="2">
    <source>
        <dbReference type="ARBA" id="ARBA00010581"/>
    </source>
</evidence>
<evidence type="ECO:0000256" key="4">
    <source>
        <dbReference type="ARBA" id="ARBA00022692"/>
    </source>
</evidence>
<reference evidence="10 11" key="1">
    <citation type="submission" date="2019-10" db="EMBL/GenBank/DDBJ databases">
        <title>Draft Genome Sequence of Cytophagaceae sp. SJW1-29.</title>
        <authorList>
            <person name="Choi A."/>
        </authorList>
    </citation>
    <scope>NUCLEOTIDE SEQUENCE [LARGE SCALE GENOMIC DNA]</scope>
    <source>
        <strain evidence="10 11">SJW1-29</strain>
    </source>
</reference>
<evidence type="ECO:0000256" key="7">
    <source>
        <dbReference type="RuleBase" id="RU003376"/>
    </source>
</evidence>
<dbReference type="PANTHER" id="PTHR11403:SF2">
    <property type="entry name" value="CYTOCHROME BO(3) UBIQUINOL OXIDASE SUBUNIT 3"/>
    <property type="match status" value="1"/>
</dbReference>
<organism evidence="10 11">
    <name type="scientific">Salmonirosea aquatica</name>
    <dbReference type="NCBI Taxonomy" id="2654236"/>
    <lineage>
        <taxon>Bacteria</taxon>
        <taxon>Pseudomonadati</taxon>
        <taxon>Bacteroidota</taxon>
        <taxon>Cytophagia</taxon>
        <taxon>Cytophagales</taxon>
        <taxon>Spirosomataceae</taxon>
        <taxon>Salmonirosea</taxon>
    </lineage>
</organism>
<keyword evidence="6 8" id="KW-0472">Membrane</keyword>
<dbReference type="Proteomes" id="UP000479293">
    <property type="component" value="Unassembled WGS sequence"/>
</dbReference>
<accession>A0A7C9BFC2</accession>
<dbReference type="AlphaFoldDB" id="A0A7C9BFC2"/>
<dbReference type="PROSITE" id="PS50253">
    <property type="entry name" value="COX3"/>
    <property type="match status" value="1"/>
</dbReference>
<evidence type="ECO:0000256" key="8">
    <source>
        <dbReference type="SAM" id="Phobius"/>
    </source>
</evidence>
<feature type="domain" description="Heme-copper oxidase subunit III family profile" evidence="9">
    <location>
        <begin position="45"/>
        <end position="215"/>
    </location>
</feature>
<keyword evidence="5 8" id="KW-1133">Transmembrane helix</keyword>
<keyword evidence="11" id="KW-1185">Reference proteome</keyword>
<proteinExistence type="inferred from homology"/>
<dbReference type="CDD" id="cd00386">
    <property type="entry name" value="Heme_Cu_Oxidase_III_like"/>
    <property type="match status" value="1"/>
</dbReference>
<feature type="transmembrane region" description="Helical" evidence="8">
    <location>
        <begin position="84"/>
        <end position="100"/>
    </location>
</feature>
<dbReference type="GO" id="GO:0004129">
    <property type="term" value="F:cytochrome-c oxidase activity"/>
    <property type="evidence" value="ECO:0007669"/>
    <property type="project" value="InterPro"/>
</dbReference>
<sequence length="215" mass="24409">MKNKHPNPLGADRADRLAVASQQYVPIRRELPERARRQYELLIKFFVASESFFFMALIISYLYYRGVNQMIDMTDQVLNAQSTGMFTALLVLSSGTLWWGRHHLERQKPVRLAWGLAATIALGAVFLYGQGLEYAHLLRENVTVDRNIFGSAFFTLTGFHALHVFVGLILLSIVLILTLLGDFTGPRSAAVAATELYWHFVDVVWLIVFTVVYLI</sequence>
<dbReference type="InterPro" id="IPR024791">
    <property type="entry name" value="Cyt_c/ubiquinol_Oxase_su3"/>
</dbReference>
<gene>
    <name evidence="10" type="ORF">GBK04_23660</name>
</gene>
<comment type="caution">
    <text evidence="10">The sequence shown here is derived from an EMBL/GenBank/DDBJ whole genome shotgun (WGS) entry which is preliminary data.</text>
</comment>
<evidence type="ECO:0000259" key="9">
    <source>
        <dbReference type="PROSITE" id="PS50253"/>
    </source>
</evidence>
<protein>
    <submittedName>
        <fullName evidence="10">Heme-copper oxidase subunit III</fullName>
    </submittedName>
</protein>